<comment type="caution">
    <text evidence="1">The sequence shown here is derived from an EMBL/GenBank/DDBJ whole genome shotgun (WGS) entry which is preliminary data.</text>
</comment>
<dbReference type="eggNOG" id="COG3295">
    <property type="taxonomic scope" value="Bacteria"/>
</dbReference>
<sequence>MNKKRKAFWLKQLHQWHWITSAICLVSLVLFSVTGITLNHAADIRAEPVIRESEVTLPAGLLETLNHRQQGPLPAELQHWLKQQLDIEAGDKAAEWSAAEVYLALPRPGGDAWLAIDRNSGEVISEVTDQGWVAFFG</sequence>
<dbReference type="Pfam" id="PF16357">
    <property type="entry name" value="PepSY_TM_like_2"/>
    <property type="match status" value="1"/>
</dbReference>
<name>L0W8B7_9GAMM</name>
<reference evidence="1 2" key="1">
    <citation type="journal article" date="2012" name="J. Bacteriol.">
        <title>Genome Sequence of the Alkane-Degrading Bacterium Alcanivorax hongdengensis Type Strain A-11-3.</title>
        <authorList>
            <person name="Lai Q."/>
            <person name="Shao Z."/>
        </authorList>
    </citation>
    <scope>NUCLEOTIDE SEQUENCE [LARGE SCALE GENOMIC DNA]</scope>
    <source>
        <strain evidence="1 2">A-11-3</strain>
    </source>
</reference>
<gene>
    <name evidence="1" type="ORF">A11A3_15202</name>
</gene>
<accession>L0W8B7</accession>
<keyword evidence="2" id="KW-1185">Reference proteome</keyword>
<dbReference type="Proteomes" id="UP000010164">
    <property type="component" value="Unassembled WGS sequence"/>
</dbReference>
<dbReference type="EMBL" id="AMRJ01000033">
    <property type="protein sequence ID" value="EKF73161.1"/>
    <property type="molecule type" value="Genomic_DNA"/>
</dbReference>
<dbReference type="STRING" id="1177179.A11A3_15202"/>
<dbReference type="PANTHER" id="PTHR40115">
    <property type="entry name" value="INNER MEMBRANE PROTEIN WITH PEPSY TM HELIX"/>
    <property type="match status" value="1"/>
</dbReference>
<dbReference type="OrthoDB" id="27171at2"/>
<dbReference type="AlphaFoldDB" id="L0W8B7"/>
<dbReference type="PATRIC" id="fig|1177179.3.peg.2991"/>
<organism evidence="1 2">
    <name type="scientific">Alcanivorax hongdengensis A-11-3</name>
    <dbReference type="NCBI Taxonomy" id="1177179"/>
    <lineage>
        <taxon>Bacteria</taxon>
        <taxon>Pseudomonadati</taxon>
        <taxon>Pseudomonadota</taxon>
        <taxon>Gammaproteobacteria</taxon>
        <taxon>Oceanospirillales</taxon>
        <taxon>Alcanivoracaceae</taxon>
        <taxon>Alcanivorax</taxon>
    </lineage>
</organism>
<evidence type="ECO:0008006" key="3">
    <source>
        <dbReference type="Google" id="ProtNLM"/>
    </source>
</evidence>
<evidence type="ECO:0000313" key="1">
    <source>
        <dbReference type="EMBL" id="EKF73161.1"/>
    </source>
</evidence>
<dbReference type="PANTHER" id="PTHR40115:SF1">
    <property type="entry name" value="INNER MEMBRANE PROTEIN WITH PEPSY TM HELIX"/>
    <property type="match status" value="1"/>
</dbReference>
<proteinExistence type="predicted"/>
<evidence type="ECO:0000313" key="2">
    <source>
        <dbReference type="Proteomes" id="UP000010164"/>
    </source>
</evidence>
<dbReference type="InterPro" id="IPR032307">
    <property type="entry name" value="PepSY_TM-like_2"/>
</dbReference>
<protein>
    <recommendedName>
        <fullName evidence="3">PepSY domain-containing protein</fullName>
    </recommendedName>
</protein>